<dbReference type="GO" id="GO:0043657">
    <property type="term" value="C:host cell"/>
    <property type="evidence" value="ECO:0007669"/>
    <property type="project" value="UniProtKB-SubCell"/>
</dbReference>
<gene>
    <name evidence="5" type="ORF">Plil01_001576500</name>
</gene>
<organism evidence="5 6">
    <name type="scientific">Phytophthora lilii</name>
    <dbReference type="NCBI Taxonomy" id="2077276"/>
    <lineage>
        <taxon>Eukaryota</taxon>
        <taxon>Sar</taxon>
        <taxon>Stramenopiles</taxon>
        <taxon>Oomycota</taxon>
        <taxon>Peronosporomycetes</taxon>
        <taxon>Peronosporales</taxon>
        <taxon>Peronosporaceae</taxon>
        <taxon>Phytophthora</taxon>
    </lineage>
</organism>
<dbReference type="InterPro" id="IPR045379">
    <property type="entry name" value="Crinkler_N"/>
</dbReference>
<evidence type="ECO:0000313" key="6">
    <source>
        <dbReference type="Proteomes" id="UP001165083"/>
    </source>
</evidence>
<keyword evidence="6" id="KW-1185">Reference proteome</keyword>
<reference evidence="5" key="1">
    <citation type="submission" date="2023-04" db="EMBL/GenBank/DDBJ databases">
        <title>Phytophthora lilii NBRC 32176.</title>
        <authorList>
            <person name="Ichikawa N."/>
            <person name="Sato H."/>
            <person name="Tonouchi N."/>
        </authorList>
    </citation>
    <scope>NUCLEOTIDE SEQUENCE</scope>
    <source>
        <strain evidence="5">NBRC 32176</strain>
    </source>
</reference>
<proteinExistence type="predicted"/>
<protein>
    <submittedName>
        <fullName evidence="5">Unnamed protein product</fullName>
    </submittedName>
</protein>
<dbReference type="EMBL" id="BSXW01001530">
    <property type="protein sequence ID" value="GMF37451.1"/>
    <property type="molecule type" value="Genomic_DNA"/>
</dbReference>
<keyword evidence="3" id="KW-0964">Secreted</keyword>
<evidence type="ECO:0000256" key="1">
    <source>
        <dbReference type="ARBA" id="ARBA00004340"/>
    </source>
</evidence>
<sequence length="228" mass="24846">MSKSAGSRKDGEALLCEAVGSAFEVKIDDAESVSALKKAIWEEIKAKFIHDDKFRSAVASDLQLSLAKNDAGWLPSVDLAAIEGGEAVPGFEKVSLVDTKRERYSTYLIQKVLEMNGMPSPQAEQIHVLVVVPPPSVGSKRSADDEIADIQKRLRLLESDSAAIKPALAAMAAIKPKTLTKFTPLSVHEDEFRLDSLSITQQSDDPIVMTPTLHEFWEGFGEFPPIAL</sequence>
<evidence type="ECO:0000313" key="5">
    <source>
        <dbReference type="EMBL" id="GMF37451.1"/>
    </source>
</evidence>
<dbReference type="AlphaFoldDB" id="A0A9W6XFI2"/>
<evidence type="ECO:0000259" key="4">
    <source>
        <dbReference type="Pfam" id="PF20147"/>
    </source>
</evidence>
<feature type="domain" description="Crinkler effector protein N-terminal" evidence="4">
    <location>
        <begin position="17"/>
        <end position="131"/>
    </location>
</feature>
<comment type="subcellular location">
    <subcellularLocation>
        <location evidence="1">Host cell</location>
    </subcellularLocation>
    <subcellularLocation>
        <location evidence="2">Secreted</location>
    </subcellularLocation>
</comment>
<accession>A0A9W6XFI2</accession>
<dbReference type="Proteomes" id="UP001165083">
    <property type="component" value="Unassembled WGS sequence"/>
</dbReference>
<dbReference type="Pfam" id="PF20147">
    <property type="entry name" value="Crinkler"/>
    <property type="match status" value="1"/>
</dbReference>
<evidence type="ECO:0000256" key="3">
    <source>
        <dbReference type="ARBA" id="ARBA00022525"/>
    </source>
</evidence>
<comment type="caution">
    <text evidence="5">The sequence shown here is derived from an EMBL/GenBank/DDBJ whole genome shotgun (WGS) entry which is preliminary data.</text>
</comment>
<dbReference type="GO" id="GO:0005576">
    <property type="term" value="C:extracellular region"/>
    <property type="evidence" value="ECO:0007669"/>
    <property type="project" value="UniProtKB-SubCell"/>
</dbReference>
<dbReference type="OrthoDB" id="128844at2759"/>
<evidence type="ECO:0000256" key="2">
    <source>
        <dbReference type="ARBA" id="ARBA00004613"/>
    </source>
</evidence>
<name>A0A9W6XFI2_9STRA</name>